<dbReference type="EMBL" id="JAOZ01000020">
    <property type="protein sequence ID" value="ETZ24944.1"/>
    <property type="molecule type" value="Genomic_DNA"/>
</dbReference>
<dbReference type="HOGENOM" id="CLU_1459311_0_0_0"/>
<protein>
    <submittedName>
        <fullName evidence="2">Uncharacterized protein</fullName>
    </submittedName>
</protein>
<dbReference type="AlphaFoldDB" id="X7RUY4"/>
<proteinExistence type="predicted"/>
<evidence type="ECO:0000256" key="1">
    <source>
        <dbReference type="SAM" id="MobiDB-lite"/>
    </source>
</evidence>
<feature type="region of interest" description="Disordered" evidence="1">
    <location>
        <begin position="87"/>
        <end position="117"/>
    </location>
</feature>
<accession>X7RUY4</accession>
<reference evidence="2" key="1">
    <citation type="submission" date="2014-01" db="EMBL/GenBank/DDBJ databases">
        <title>The Genome Sequence of Fusobacterium nucleatum 13_3C.</title>
        <authorList>
            <consortium name="The Broad Institute Genomics Platform"/>
            <person name="Earl A."/>
            <person name="Allen-Vercoe E."/>
            <person name="Daigneault M."/>
            <person name="Young S.K."/>
            <person name="Zeng Q."/>
            <person name="Gargeya S."/>
            <person name="Fitzgerald M."/>
            <person name="Abouelleil A."/>
            <person name="Alvarado L."/>
            <person name="Chapman S.B."/>
            <person name="Gainer-Dewar J."/>
            <person name="Goldberg J."/>
            <person name="Griggs A."/>
            <person name="Gujja S."/>
            <person name="Hansen M."/>
            <person name="Howarth C."/>
            <person name="Imamovic A."/>
            <person name="Ireland A."/>
            <person name="Larimer J."/>
            <person name="McCowan C."/>
            <person name="Murphy C."/>
            <person name="Pearson M."/>
            <person name="Poon T.W."/>
            <person name="Priest M."/>
            <person name="Roberts A."/>
            <person name="Saif S."/>
            <person name="Shea T."/>
            <person name="Sykes S."/>
            <person name="Wortman J."/>
            <person name="Nusbaum C."/>
            <person name="Birren B."/>
        </authorList>
    </citation>
    <scope>NUCLEOTIDE SEQUENCE [LARGE SCALE GENOMIC DNA]</scope>
    <source>
        <strain evidence="2">13_3C</strain>
    </source>
</reference>
<dbReference type="PATRIC" id="fig|1357398.3.peg.2443"/>
<sequence length="223" mass="25828">MEKMEGLAYQTKRKIQNVKDCIEAKEDLKEIEKKYFNTVRKKETFLKANAVYFSTDELEYLDYKVENETSKSVTTNKLINNADEITEEDKSVTADELTPNTKAEDETSKKVSNNQPTEITEFETGKIVSNNLLTNYFNIQENAEALIKIIETYKNNHNTEFTVIGEGEINIPSEVLTMKNDGTMSIKTNMEQYQKIRELAFKNNVGIANFMNFVVWEFLKRHS</sequence>
<comment type="caution">
    <text evidence="2">The sequence shown here is derived from an EMBL/GenBank/DDBJ whole genome shotgun (WGS) entry which is preliminary data.</text>
</comment>
<name>X7RUY4_FUSNU</name>
<organism evidence="2">
    <name type="scientific">Fusobacterium nucleatum 13_3C</name>
    <dbReference type="NCBI Taxonomy" id="1357398"/>
    <lineage>
        <taxon>Bacteria</taxon>
        <taxon>Fusobacteriati</taxon>
        <taxon>Fusobacteriota</taxon>
        <taxon>Fusobacteriia</taxon>
        <taxon>Fusobacteriales</taxon>
        <taxon>Fusobacteriaceae</taxon>
        <taxon>Fusobacterium</taxon>
    </lineage>
</organism>
<gene>
    <name evidence="2" type="ORF">HMPREF2085_02490</name>
</gene>
<evidence type="ECO:0000313" key="2">
    <source>
        <dbReference type="EMBL" id="ETZ24944.1"/>
    </source>
</evidence>